<evidence type="ECO:0000256" key="17">
    <source>
        <dbReference type="SAM" id="SignalP"/>
    </source>
</evidence>
<keyword evidence="12" id="KW-0675">Receptor</keyword>
<keyword evidence="4 14" id="KW-1134">Transmembrane beta strand</keyword>
<dbReference type="Proteomes" id="UP000509383">
    <property type="component" value="Chromosome"/>
</dbReference>
<evidence type="ECO:0000256" key="6">
    <source>
        <dbReference type="ARBA" id="ARBA00022692"/>
    </source>
</evidence>
<dbReference type="PROSITE" id="PS01156">
    <property type="entry name" value="TONB_DEPENDENT_REC_2"/>
    <property type="match status" value="1"/>
</dbReference>
<evidence type="ECO:0000256" key="1">
    <source>
        <dbReference type="ARBA" id="ARBA00004571"/>
    </source>
</evidence>
<evidence type="ECO:0000313" key="21">
    <source>
        <dbReference type="EMBL" id="GJN53566.1"/>
    </source>
</evidence>
<keyword evidence="5" id="KW-0410">Iron transport</keyword>
<dbReference type="InterPro" id="IPR036942">
    <property type="entry name" value="Beta-barrel_TonB_sf"/>
</dbReference>
<dbReference type="EMBL" id="AP023189">
    <property type="protein sequence ID" value="BCG22468.1"/>
    <property type="molecule type" value="Genomic_DNA"/>
</dbReference>
<organism evidence="20 22">
    <name type="scientific">Pseudomonas tohonis</name>
    <dbReference type="NCBI Taxonomy" id="2725477"/>
    <lineage>
        <taxon>Bacteria</taxon>
        <taxon>Pseudomonadati</taxon>
        <taxon>Pseudomonadota</taxon>
        <taxon>Gammaproteobacteria</taxon>
        <taxon>Pseudomonadales</taxon>
        <taxon>Pseudomonadaceae</taxon>
        <taxon>Pseudomonas</taxon>
    </lineage>
</organism>
<evidence type="ECO:0000256" key="10">
    <source>
        <dbReference type="ARBA" id="ARBA00023077"/>
    </source>
</evidence>
<gene>
    <name evidence="20" type="ORF">TUM18999_06590</name>
    <name evidence="21" type="ORF">TUM20286_33180</name>
</gene>
<evidence type="ECO:0000313" key="20">
    <source>
        <dbReference type="EMBL" id="BCG22468.1"/>
    </source>
</evidence>
<sequence length="697" mass="77296">MSTPAKLPALSPLALSLASLLLSPLAMAVTELPAIEVDGKRSQDSRVKEVSTATRTATPVRYVPQAIDTVRTEDVLSYGTRNIAQALVGLPNVSDASDTRFDGLRIRGFDASNDFYLDGIRDDSQYTRDLHNIERIEVLKGPAAVLYGRGSQGGLVNRISKQPQAGLASTLEAQLGSQDFRSLYADLSTDPGENISLRLNMGEQDANSFRKGIDSSRQLFAPSMSWQLSPDLNWLVQYEYSRHRRTPDRGIPGLNGHPADVGRDTVYSDLQRDYIDDKAQSLRSRLTYDINADWQLRQTLGVFKLDSDFDNTYVTSVNAAARTVGRARWQQDLTTRNIFSNLELEGLFHTAGLEHRLLTGLELGNQHRDPKLYTNATGAANAAPSLDIFNPDTTRQQTGRMVASSDAQHRIDSRALYIQDQVTLNEQWQVLFGLRYDHFDVDSQNRLTRRSEQQVDDSFSPRVGVVWTPLRDHSFYASYSKTYSPVGGGLIGVTAGATTNTNGTGPEHTRQYEVGVKSDWLDDSLSTTLAIYEIELYNRRTSDPLNPGNFILSGLQRSRGIELTASGRLYSHWYLRGGIGLQDAEIVKDNNGLEGKRIGDVAERNGSLFLSWKPEQGLYGETGLTLVGDRFADSANTVALPGYGRWDAMLGYRLEQWDLKAALTNIADKTYYATATSAVQIMPGDPRTLMTSASYRF</sequence>
<protein>
    <submittedName>
        <fullName evidence="20">Ligand-gated channel protein</fullName>
    </submittedName>
</protein>
<evidence type="ECO:0000256" key="4">
    <source>
        <dbReference type="ARBA" id="ARBA00022452"/>
    </source>
</evidence>
<proteinExistence type="inferred from homology"/>
<dbReference type="PANTHER" id="PTHR32552">
    <property type="entry name" value="FERRICHROME IRON RECEPTOR-RELATED"/>
    <property type="match status" value="1"/>
</dbReference>
<keyword evidence="8" id="KW-0408">Iron</keyword>
<dbReference type="EMBL" id="BQKM01000007">
    <property type="protein sequence ID" value="GJN53566.1"/>
    <property type="molecule type" value="Genomic_DNA"/>
</dbReference>
<keyword evidence="10 16" id="KW-0798">TonB box</keyword>
<evidence type="ECO:0000256" key="5">
    <source>
        <dbReference type="ARBA" id="ARBA00022496"/>
    </source>
</evidence>
<dbReference type="InterPro" id="IPR037066">
    <property type="entry name" value="Plug_dom_sf"/>
</dbReference>
<evidence type="ECO:0000256" key="13">
    <source>
        <dbReference type="ARBA" id="ARBA00023237"/>
    </source>
</evidence>
<evidence type="ECO:0000259" key="19">
    <source>
        <dbReference type="Pfam" id="PF07715"/>
    </source>
</evidence>
<feature type="signal peptide" evidence="17">
    <location>
        <begin position="1"/>
        <end position="28"/>
    </location>
</feature>
<reference evidence="20 22" key="1">
    <citation type="submission" date="2020-05" db="EMBL/GenBank/DDBJ databases">
        <title>Characterization of novel class B3 metallo-beta-lactamase from novel Pseudomonas species.</title>
        <authorList>
            <person name="Yamada K."/>
            <person name="Aoki K."/>
            <person name="Ishii Y."/>
        </authorList>
    </citation>
    <scope>NUCLEOTIDE SEQUENCE [LARGE SCALE GENOMIC DNA]</scope>
    <source>
        <strain evidence="20 22">TUM18999</strain>
        <strain evidence="21 23">TUM20286</strain>
    </source>
</reference>
<dbReference type="InterPro" id="IPR039426">
    <property type="entry name" value="TonB-dep_rcpt-like"/>
</dbReference>
<dbReference type="AlphaFoldDB" id="A0A6J4DZ56"/>
<dbReference type="NCBIfam" id="TIGR01783">
    <property type="entry name" value="TonB-siderophor"/>
    <property type="match status" value="1"/>
</dbReference>
<keyword evidence="7 17" id="KW-0732">Signal</keyword>
<dbReference type="InterPro" id="IPR012910">
    <property type="entry name" value="Plug_dom"/>
</dbReference>
<feature type="short sequence motif" description="TonB C-terminal box" evidence="15">
    <location>
        <begin position="680"/>
        <end position="697"/>
    </location>
</feature>
<evidence type="ECO:0000313" key="23">
    <source>
        <dbReference type="Proteomes" id="UP001054892"/>
    </source>
</evidence>
<dbReference type="KEGG" id="ptw:TUM18999_06590"/>
<dbReference type="SUPFAM" id="SSF56935">
    <property type="entry name" value="Porins"/>
    <property type="match status" value="1"/>
</dbReference>
<dbReference type="Pfam" id="PF07715">
    <property type="entry name" value="Plug"/>
    <property type="match status" value="1"/>
</dbReference>
<dbReference type="InterPro" id="IPR000531">
    <property type="entry name" value="Beta-barrel_TonB"/>
</dbReference>
<evidence type="ECO:0000256" key="9">
    <source>
        <dbReference type="ARBA" id="ARBA00023065"/>
    </source>
</evidence>
<keyword evidence="9" id="KW-0406">Ion transport</keyword>
<evidence type="ECO:0000256" key="15">
    <source>
        <dbReference type="PROSITE-ProRule" id="PRU10144"/>
    </source>
</evidence>
<keyword evidence="13 14" id="KW-0998">Cell outer membrane</keyword>
<keyword evidence="11 14" id="KW-0472">Membrane</keyword>
<dbReference type="InterPro" id="IPR010917">
    <property type="entry name" value="TonB_rcpt_CS"/>
</dbReference>
<evidence type="ECO:0000256" key="8">
    <source>
        <dbReference type="ARBA" id="ARBA00023004"/>
    </source>
</evidence>
<dbReference type="Gene3D" id="2.40.170.20">
    <property type="entry name" value="TonB-dependent receptor, beta-barrel domain"/>
    <property type="match status" value="1"/>
</dbReference>
<evidence type="ECO:0000256" key="2">
    <source>
        <dbReference type="ARBA" id="ARBA00009810"/>
    </source>
</evidence>
<dbReference type="GO" id="GO:0015891">
    <property type="term" value="P:siderophore transport"/>
    <property type="evidence" value="ECO:0007669"/>
    <property type="project" value="InterPro"/>
</dbReference>
<keyword evidence="6 14" id="KW-0812">Transmembrane</keyword>
<accession>A0A6J4DZ56</accession>
<feature type="chain" id="PRO_5027032522" evidence="17">
    <location>
        <begin position="29"/>
        <end position="697"/>
    </location>
</feature>
<comment type="subcellular location">
    <subcellularLocation>
        <location evidence="1 14">Cell outer membrane</location>
        <topology evidence="1 14">Multi-pass membrane protein</topology>
    </subcellularLocation>
</comment>
<dbReference type="InterPro" id="IPR010105">
    <property type="entry name" value="TonB_sidphr_rcpt"/>
</dbReference>
<evidence type="ECO:0000259" key="18">
    <source>
        <dbReference type="Pfam" id="PF00593"/>
    </source>
</evidence>
<feature type="domain" description="TonB-dependent receptor plug" evidence="19">
    <location>
        <begin position="60"/>
        <end position="154"/>
    </location>
</feature>
<evidence type="ECO:0000256" key="12">
    <source>
        <dbReference type="ARBA" id="ARBA00023170"/>
    </source>
</evidence>
<dbReference type="GO" id="GO:0015344">
    <property type="term" value="F:siderophore uptake transmembrane transporter activity"/>
    <property type="evidence" value="ECO:0007669"/>
    <property type="project" value="TreeGrafter"/>
</dbReference>
<name>A0A6J4DZ56_9PSED</name>
<feature type="domain" description="TonB-dependent receptor-like beta-barrel" evidence="18">
    <location>
        <begin position="226"/>
        <end position="666"/>
    </location>
</feature>
<evidence type="ECO:0000256" key="7">
    <source>
        <dbReference type="ARBA" id="ARBA00022729"/>
    </source>
</evidence>
<keyword evidence="23" id="KW-1185">Reference proteome</keyword>
<dbReference type="GO" id="GO:0038023">
    <property type="term" value="F:signaling receptor activity"/>
    <property type="evidence" value="ECO:0007669"/>
    <property type="project" value="InterPro"/>
</dbReference>
<dbReference type="Gene3D" id="2.170.130.10">
    <property type="entry name" value="TonB-dependent receptor, plug domain"/>
    <property type="match status" value="1"/>
</dbReference>
<evidence type="ECO:0000256" key="16">
    <source>
        <dbReference type="RuleBase" id="RU003357"/>
    </source>
</evidence>
<dbReference type="Proteomes" id="UP001054892">
    <property type="component" value="Unassembled WGS sequence"/>
</dbReference>
<dbReference type="PROSITE" id="PS52016">
    <property type="entry name" value="TONB_DEPENDENT_REC_3"/>
    <property type="match status" value="1"/>
</dbReference>
<evidence type="ECO:0000256" key="3">
    <source>
        <dbReference type="ARBA" id="ARBA00022448"/>
    </source>
</evidence>
<keyword evidence="3 14" id="KW-0813">Transport</keyword>
<dbReference type="GO" id="GO:0009279">
    <property type="term" value="C:cell outer membrane"/>
    <property type="evidence" value="ECO:0007669"/>
    <property type="project" value="UniProtKB-SubCell"/>
</dbReference>
<dbReference type="Pfam" id="PF00593">
    <property type="entry name" value="TonB_dep_Rec_b-barrel"/>
    <property type="match status" value="1"/>
</dbReference>
<evidence type="ECO:0000256" key="11">
    <source>
        <dbReference type="ARBA" id="ARBA00023136"/>
    </source>
</evidence>
<dbReference type="PANTHER" id="PTHR32552:SF68">
    <property type="entry name" value="FERRICHROME OUTER MEMBRANE TRANSPORTER_PHAGE RECEPTOR"/>
    <property type="match status" value="1"/>
</dbReference>
<evidence type="ECO:0000256" key="14">
    <source>
        <dbReference type="PROSITE-ProRule" id="PRU01360"/>
    </source>
</evidence>
<comment type="similarity">
    <text evidence="2 14 16">Belongs to the TonB-dependent receptor family.</text>
</comment>
<dbReference type="CDD" id="cd01347">
    <property type="entry name" value="ligand_gated_channel"/>
    <property type="match status" value="1"/>
</dbReference>
<evidence type="ECO:0000313" key="22">
    <source>
        <dbReference type="Proteomes" id="UP000509383"/>
    </source>
</evidence>